<dbReference type="PANTHER" id="PTHR37383">
    <property type="entry name" value="OS01G0694200 PROTEIN"/>
    <property type="match status" value="1"/>
</dbReference>
<protein>
    <submittedName>
        <fullName evidence="1">Uncharacterized protein</fullName>
    </submittedName>
</protein>
<keyword evidence="2" id="KW-1185">Reference proteome</keyword>
<dbReference type="AlphaFoldDB" id="A0A9Q0VQX1"/>
<name>A0A9Q0VQX1_9ROSI</name>
<gene>
    <name evidence="1" type="ORF">OIU74_027701</name>
</gene>
<evidence type="ECO:0000313" key="2">
    <source>
        <dbReference type="Proteomes" id="UP001151752"/>
    </source>
</evidence>
<evidence type="ECO:0000313" key="1">
    <source>
        <dbReference type="EMBL" id="KAJ6752913.1"/>
    </source>
</evidence>
<reference evidence="1" key="2">
    <citation type="journal article" date="2023" name="Int. J. Mol. Sci.">
        <title>De Novo Assembly and Annotation of 11 Diverse Shrub Willow (Salix) Genomes Reveals Novel Gene Organization in Sex-Linked Regions.</title>
        <authorList>
            <person name="Hyden B."/>
            <person name="Feng K."/>
            <person name="Yates T.B."/>
            <person name="Jawdy S."/>
            <person name="Cereghino C."/>
            <person name="Smart L.B."/>
            <person name="Muchero W."/>
        </authorList>
    </citation>
    <scope>NUCLEOTIDE SEQUENCE</scope>
    <source>
        <tissue evidence="1">Shoot tip</tissue>
    </source>
</reference>
<organism evidence="1 2">
    <name type="scientific">Salix koriyanagi</name>
    <dbReference type="NCBI Taxonomy" id="2511006"/>
    <lineage>
        <taxon>Eukaryota</taxon>
        <taxon>Viridiplantae</taxon>
        <taxon>Streptophyta</taxon>
        <taxon>Embryophyta</taxon>
        <taxon>Tracheophyta</taxon>
        <taxon>Spermatophyta</taxon>
        <taxon>Magnoliopsida</taxon>
        <taxon>eudicotyledons</taxon>
        <taxon>Gunneridae</taxon>
        <taxon>Pentapetalae</taxon>
        <taxon>rosids</taxon>
        <taxon>fabids</taxon>
        <taxon>Malpighiales</taxon>
        <taxon>Salicaceae</taxon>
        <taxon>Saliceae</taxon>
        <taxon>Salix</taxon>
    </lineage>
</organism>
<reference evidence="1" key="1">
    <citation type="submission" date="2022-11" db="EMBL/GenBank/DDBJ databases">
        <authorList>
            <person name="Hyden B.L."/>
            <person name="Feng K."/>
            <person name="Yates T."/>
            <person name="Jawdy S."/>
            <person name="Smart L.B."/>
            <person name="Muchero W."/>
        </authorList>
    </citation>
    <scope>NUCLEOTIDE SEQUENCE</scope>
    <source>
        <tissue evidence="1">Shoot tip</tissue>
    </source>
</reference>
<accession>A0A9Q0VQX1</accession>
<dbReference type="Proteomes" id="UP001151752">
    <property type="component" value="Unassembled WGS sequence"/>
</dbReference>
<comment type="caution">
    <text evidence="1">The sequence shown here is derived from an EMBL/GenBank/DDBJ whole genome shotgun (WGS) entry which is preliminary data.</text>
</comment>
<sequence length="205" mass="22265">MSLFSFPSSSPTKTPNFSSFSFLFLFFSSHPPRTLSLKSSFLVASPYKGGSQILLRFYLLQKENIFYKPQVVCNQKVSSKKVCVFAVKLIDDGDGEMVKLMRCAVIECNVPVWSISVSSGVLVLGEDNGVRVFNLRQLVKGRVKNIKGINSNGKSDGKGLKLPNGVVGDDYFHGSSSGNGSNGVLDMKTDKQCVSGKCASAMCCY</sequence>
<dbReference type="PANTHER" id="PTHR37383:SF1">
    <property type="entry name" value="OS01G0694200 PROTEIN"/>
    <property type="match status" value="1"/>
</dbReference>
<proteinExistence type="predicted"/>
<dbReference type="EMBL" id="JAPFFM010000008">
    <property type="protein sequence ID" value="KAJ6752913.1"/>
    <property type="molecule type" value="Genomic_DNA"/>
</dbReference>